<feature type="coiled-coil region" evidence="3">
    <location>
        <begin position="424"/>
        <end position="451"/>
    </location>
</feature>
<evidence type="ECO:0000256" key="2">
    <source>
        <dbReference type="PROSITE-ProRule" id="PRU00176"/>
    </source>
</evidence>
<dbReference type="Pfam" id="PF00076">
    <property type="entry name" value="RRM_1"/>
    <property type="match status" value="1"/>
</dbReference>
<keyword evidence="3" id="KW-0175">Coiled coil</keyword>
<feature type="region of interest" description="Disordered" evidence="4">
    <location>
        <begin position="623"/>
        <end position="668"/>
    </location>
</feature>
<dbReference type="InterPro" id="IPR000504">
    <property type="entry name" value="RRM_dom"/>
</dbReference>
<dbReference type="Gene3D" id="3.30.70.330">
    <property type="match status" value="1"/>
</dbReference>
<protein>
    <recommendedName>
        <fullName evidence="5">RRM domain-containing protein</fullName>
    </recommendedName>
</protein>
<keyword evidence="7" id="KW-1185">Reference proteome</keyword>
<sequence length="668" mass="75577">MGLKLNGKLMRGKTIYVARRGNIGHSASFKQAGIVGPIPTSDEFVEGVDASFQVSGEGICSFKHAATFMQNYCKEMIVYIRLRSEGVALFEDFERTLIDISSEVPVMVTVECVPSFQSFNGQGGTTPDPERVGSDDPDVKPKKKKALKLCGKKLRGIPIYIKPNGNRNSACKWVQQPIDSKRDHETTSFGYIYIDPQGVDGGDLWKSFEIDGLPITLTKASPKLCFEAEIVGKKKANDEDEKTALKKMLLPLNTSLPTLMYTQRRYSWTDKRPDITAESYKQETNDCWAAALHRAYSALLTLSGSPGRVLTRQGIIDGVDEAYQASGDGIDRLKYAISFMEKYVKEMNIYRRPRGNDASSYEDFESFTLQLLATTPVMVTVECLPSFQSFDGQVATTTEPSEINSDDPEALVKPQKPKRLKKIVDELSNRLDEMTEIVKKLKKNSDLLEEENNNTPKEKVVDHECYFESEDADFKNRRTIFVLGFDCSFPRDEIKRTLIKHFSSCGEVSRVYIPFHCDTGSPMGFAFISMGNPDKALTLNGSYLEGMRLEVTMATKRSEYYGYTNHRGCQRCGIASAKRLAKRFYDRTRIRIPLGHSDSRFETTPNPSETGWDDSQVLITPKKQKKVVTTPEIRLDDSEISRTPKYQQDDKKRRKKQKKVDQEFKTPY</sequence>
<evidence type="ECO:0000313" key="7">
    <source>
        <dbReference type="Proteomes" id="UP000886595"/>
    </source>
</evidence>
<keyword evidence="1 2" id="KW-0694">RNA-binding</keyword>
<organism evidence="6 7">
    <name type="scientific">Brassica carinata</name>
    <name type="common">Ethiopian mustard</name>
    <name type="synonym">Abyssinian cabbage</name>
    <dbReference type="NCBI Taxonomy" id="52824"/>
    <lineage>
        <taxon>Eukaryota</taxon>
        <taxon>Viridiplantae</taxon>
        <taxon>Streptophyta</taxon>
        <taxon>Embryophyta</taxon>
        <taxon>Tracheophyta</taxon>
        <taxon>Spermatophyta</taxon>
        <taxon>Magnoliopsida</taxon>
        <taxon>eudicotyledons</taxon>
        <taxon>Gunneridae</taxon>
        <taxon>Pentapetalae</taxon>
        <taxon>rosids</taxon>
        <taxon>malvids</taxon>
        <taxon>Brassicales</taxon>
        <taxon>Brassicaceae</taxon>
        <taxon>Brassiceae</taxon>
        <taxon>Brassica</taxon>
    </lineage>
</organism>
<dbReference type="EMBL" id="JAAMPC010000009">
    <property type="protein sequence ID" value="KAG2291057.1"/>
    <property type="molecule type" value="Genomic_DNA"/>
</dbReference>
<dbReference type="InterPro" id="IPR035979">
    <property type="entry name" value="RBD_domain_sf"/>
</dbReference>
<comment type="caution">
    <text evidence="6">The sequence shown here is derived from an EMBL/GenBank/DDBJ whole genome shotgun (WGS) entry which is preliminary data.</text>
</comment>
<feature type="compositionally biased region" description="Basic and acidic residues" evidence="4">
    <location>
        <begin position="659"/>
        <end position="668"/>
    </location>
</feature>
<dbReference type="PROSITE" id="PS50102">
    <property type="entry name" value="RRM"/>
    <property type="match status" value="1"/>
</dbReference>
<feature type="domain" description="RRM" evidence="5">
    <location>
        <begin position="478"/>
        <end position="556"/>
    </location>
</feature>
<dbReference type="GO" id="GO:0005730">
    <property type="term" value="C:nucleolus"/>
    <property type="evidence" value="ECO:0007669"/>
    <property type="project" value="TreeGrafter"/>
</dbReference>
<dbReference type="OrthoDB" id="1046468at2759"/>
<evidence type="ECO:0000256" key="1">
    <source>
        <dbReference type="ARBA" id="ARBA00022884"/>
    </source>
</evidence>
<proteinExistence type="predicted"/>
<dbReference type="InterPro" id="IPR012677">
    <property type="entry name" value="Nucleotide-bd_a/b_plait_sf"/>
</dbReference>
<dbReference type="SMART" id="SM00360">
    <property type="entry name" value="RRM"/>
    <property type="match status" value="1"/>
</dbReference>
<dbReference type="PANTHER" id="PTHR23236">
    <property type="entry name" value="EUKARYOTIC TRANSLATION INITIATION FACTOR 4B/4H"/>
    <property type="match status" value="1"/>
</dbReference>
<evidence type="ECO:0000256" key="4">
    <source>
        <dbReference type="SAM" id="MobiDB-lite"/>
    </source>
</evidence>
<reference evidence="6 7" key="1">
    <citation type="submission" date="2020-02" db="EMBL/GenBank/DDBJ databases">
        <authorList>
            <person name="Ma Q."/>
            <person name="Huang Y."/>
            <person name="Song X."/>
            <person name="Pei D."/>
        </authorList>
    </citation>
    <scope>NUCLEOTIDE SEQUENCE [LARGE SCALE GENOMIC DNA]</scope>
    <source>
        <strain evidence="6">Sxm20200214</strain>
        <tissue evidence="6">Leaf</tissue>
    </source>
</reference>
<feature type="region of interest" description="Disordered" evidence="4">
    <location>
        <begin position="119"/>
        <end position="142"/>
    </location>
</feature>
<evidence type="ECO:0000256" key="3">
    <source>
        <dbReference type="SAM" id="Coils"/>
    </source>
</evidence>
<gene>
    <name evidence="6" type="ORF">Bca52824_037726</name>
</gene>
<dbReference type="AlphaFoldDB" id="A0A8X7RN88"/>
<accession>A0A8X7RN88</accession>
<feature type="compositionally biased region" description="Basic and acidic residues" evidence="4">
    <location>
        <begin position="128"/>
        <end position="140"/>
    </location>
</feature>
<evidence type="ECO:0000259" key="5">
    <source>
        <dbReference type="PROSITE" id="PS50102"/>
    </source>
</evidence>
<feature type="compositionally biased region" description="Basic and acidic residues" evidence="4">
    <location>
        <begin position="633"/>
        <end position="651"/>
    </location>
</feature>
<dbReference type="PANTHER" id="PTHR23236:SF109">
    <property type="entry name" value="RNA-BINDING (RRM_RBD_RNP MOTIFS) FAMILY PROTEIN"/>
    <property type="match status" value="1"/>
</dbReference>
<dbReference type="GO" id="GO:0003723">
    <property type="term" value="F:RNA binding"/>
    <property type="evidence" value="ECO:0007669"/>
    <property type="project" value="UniProtKB-UniRule"/>
</dbReference>
<dbReference type="SUPFAM" id="SSF54928">
    <property type="entry name" value="RNA-binding domain, RBD"/>
    <property type="match status" value="1"/>
</dbReference>
<dbReference type="Proteomes" id="UP000886595">
    <property type="component" value="Unassembled WGS sequence"/>
</dbReference>
<evidence type="ECO:0000313" key="6">
    <source>
        <dbReference type="EMBL" id="KAG2291057.1"/>
    </source>
</evidence>
<name>A0A8X7RN88_BRACI</name>